<evidence type="ECO:0000259" key="12">
    <source>
        <dbReference type="Pfam" id="PF00763"/>
    </source>
</evidence>
<keyword evidence="8" id="KW-0560">Oxidoreductase</keyword>
<reference evidence="14 15" key="1">
    <citation type="submission" date="2014-02" db="EMBL/GenBank/DDBJ databases">
        <title>The small core and large imbalanced accessory genome model reveals a collaborative survival strategy of Sorangium cellulosum strains in nature.</title>
        <authorList>
            <person name="Han K."/>
            <person name="Peng R."/>
            <person name="Blom J."/>
            <person name="Li Y.-Z."/>
        </authorList>
    </citation>
    <scope>NUCLEOTIDE SEQUENCE [LARGE SCALE GENOMIC DNA]</scope>
    <source>
        <strain evidence="14 15">So0011-07</strain>
    </source>
</reference>
<evidence type="ECO:0000256" key="3">
    <source>
        <dbReference type="ARBA" id="ARBA00022563"/>
    </source>
</evidence>
<dbReference type="GO" id="GO:0004477">
    <property type="term" value="F:methenyltetrahydrofolate cyclohydrolase activity"/>
    <property type="evidence" value="ECO:0007669"/>
    <property type="project" value="TreeGrafter"/>
</dbReference>
<dbReference type="InterPro" id="IPR020867">
    <property type="entry name" value="THF_DH/CycHdrlase_CS"/>
</dbReference>
<comment type="caution">
    <text evidence="14">The sequence shown here is derived from an EMBL/GenBank/DDBJ whole genome shotgun (WGS) entry which is preliminary data.</text>
</comment>
<dbReference type="GO" id="GO:0000105">
    <property type="term" value="P:L-histidine biosynthetic process"/>
    <property type="evidence" value="ECO:0007669"/>
    <property type="project" value="UniProtKB-KW"/>
</dbReference>
<evidence type="ECO:0000256" key="11">
    <source>
        <dbReference type="ARBA" id="ARBA00023268"/>
    </source>
</evidence>
<dbReference type="InterPro" id="IPR000672">
    <property type="entry name" value="THF_DH/CycHdrlase"/>
</dbReference>
<sequence length="284" mass="29452">MAAKILDGKAIAQKVRDEVREGVARFAAAHGRPPGLDVLLVSGDPASVTHTRNKERMSNEVGMRGRLRALPAETTEAELLAFIAELNADETVDGILVQLPLPSHIREHRALGAVDPAKDVDGLHPVNAGLLALGRPGALAPCTPVGCMRLLAEAGVQIAGARAVVVGRSNLVGRPIAELLLAQHATVSIAHSRTRDLQAICREADILVAAAGKPKLIGGDCIKEGAAVIDVGQTRNEAGKLAGDVDFEAASARAAWITPVPGGVGPMTIASLLENTLRAAEARV</sequence>
<dbReference type="InterPro" id="IPR020630">
    <property type="entry name" value="THF_DH/CycHdrlase_cat_dom"/>
</dbReference>
<evidence type="ECO:0000256" key="1">
    <source>
        <dbReference type="ARBA" id="ARBA00004777"/>
    </source>
</evidence>
<dbReference type="PRINTS" id="PR00085">
    <property type="entry name" value="THFDHDRGNASE"/>
</dbReference>
<dbReference type="GO" id="GO:0006164">
    <property type="term" value="P:purine nucleotide biosynthetic process"/>
    <property type="evidence" value="ECO:0007669"/>
    <property type="project" value="UniProtKB-KW"/>
</dbReference>
<keyword evidence="11" id="KW-0511">Multifunctional enzyme</keyword>
<dbReference type="PANTHER" id="PTHR48099:SF5">
    <property type="entry name" value="C-1-TETRAHYDROFOLATE SYNTHASE, CYTOPLASMIC"/>
    <property type="match status" value="1"/>
</dbReference>
<evidence type="ECO:0000313" key="15">
    <source>
        <dbReference type="Proteomes" id="UP000075635"/>
    </source>
</evidence>
<organism evidence="14 15">
    <name type="scientific">Sorangium cellulosum</name>
    <name type="common">Polyangium cellulosum</name>
    <dbReference type="NCBI Taxonomy" id="56"/>
    <lineage>
        <taxon>Bacteria</taxon>
        <taxon>Pseudomonadati</taxon>
        <taxon>Myxococcota</taxon>
        <taxon>Polyangia</taxon>
        <taxon>Polyangiales</taxon>
        <taxon>Polyangiaceae</taxon>
        <taxon>Sorangium</taxon>
    </lineage>
</organism>
<gene>
    <name evidence="14" type="ORF">BE17_45845</name>
</gene>
<evidence type="ECO:0000313" key="14">
    <source>
        <dbReference type="EMBL" id="KYF92423.1"/>
    </source>
</evidence>
<evidence type="ECO:0000259" key="13">
    <source>
        <dbReference type="Pfam" id="PF02882"/>
    </source>
</evidence>
<evidence type="ECO:0000256" key="10">
    <source>
        <dbReference type="ARBA" id="ARBA00023167"/>
    </source>
</evidence>
<dbReference type="Gene3D" id="3.40.50.720">
    <property type="entry name" value="NAD(P)-binding Rossmann-like Domain"/>
    <property type="match status" value="1"/>
</dbReference>
<evidence type="ECO:0000256" key="9">
    <source>
        <dbReference type="ARBA" id="ARBA00023102"/>
    </source>
</evidence>
<evidence type="ECO:0000256" key="5">
    <source>
        <dbReference type="ARBA" id="ARBA00022755"/>
    </source>
</evidence>
<name>A0A150SIY1_SORCE</name>
<dbReference type="Pfam" id="PF02882">
    <property type="entry name" value="THF_DHG_CYH_C"/>
    <property type="match status" value="1"/>
</dbReference>
<dbReference type="CDD" id="cd01080">
    <property type="entry name" value="NAD_bind_m-THF_DH_Cyclohyd"/>
    <property type="match status" value="1"/>
</dbReference>
<dbReference type="Gene3D" id="3.40.50.10860">
    <property type="entry name" value="Leucine Dehydrogenase, chain A, domain 1"/>
    <property type="match status" value="1"/>
</dbReference>
<dbReference type="SUPFAM" id="SSF53223">
    <property type="entry name" value="Aminoacid dehydrogenase-like, N-terminal domain"/>
    <property type="match status" value="1"/>
</dbReference>
<comment type="subunit">
    <text evidence="2">Homodimer.</text>
</comment>
<dbReference type="InterPro" id="IPR020631">
    <property type="entry name" value="THF_DH/CycHdrlase_NAD-bd_dom"/>
</dbReference>
<keyword evidence="4" id="KW-0028">Amino-acid biosynthesis</keyword>
<keyword evidence="9" id="KW-0368">Histidine biosynthesis</keyword>
<comment type="pathway">
    <text evidence="1">One-carbon metabolism; tetrahydrofolate interconversion.</text>
</comment>
<dbReference type="Proteomes" id="UP000075635">
    <property type="component" value="Unassembled WGS sequence"/>
</dbReference>
<dbReference type="EMBL" id="JEMB01000924">
    <property type="protein sequence ID" value="KYF92423.1"/>
    <property type="molecule type" value="Genomic_DNA"/>
</dbReference>
<dbReference type="HAMAP" id="MF_01576">
    <property type="entry name" value="THF_DHG_CYH"/>
    <property type="match status" value="1"/>
</dbReference>
<dbReference type="NCBIfam" id="NF010783">
    <property type="entry name" value="PRK14186.1"/>
    <property type="match status" value="1"/>
</dbReference>
<keyword evidence="7" id="KW-0521">NADP</keyword>
<keyword evidence="3" id="KW-0554">One-carbon metabolism</keyword>
<evidence type="ECO:0000256" key="2">
    <source>
        <dbReference type="ARBA" id="ARBA00011738"/>
    </source>
</evidence>
<dbReference type="SUPFAM" id="SSF51735">
    <property type="entry name" value="NAD(P)-binding Rossmann-fold domains"/>
    <property type="match status" value="1"/>
</dbReference>
<dbReference type="PROSITE" id="PS00766">
    <property type="entry name" value="THF_DHG_CYH_1"/>
    <property type="match status" value="1"/>
</dbReference>
<dbReference type="GO" id="GO:0009086">
    <property type="term" value="P:methionine biosynthetic process"/>
    <property type="evidence" value="ECO:0007669"/>
    <property type="project" value="UniProtKB-KW"/>
</dbReference>
<keyword evidence="5" id="KW-0658">Purine biosynthesis</keyword>
<feature type="domain" description="Tetrahydrofolate dehydrogenase/cyclohydrolase NAD(P)-binding" evidence="13">
    <location>
        <begin position="141"/>
        <end position="282"/>
    </location>
</feature>
<evidence type="ECO:0000256" key="7">
    <source>
        <dbReference type="ARBA" id="ARBA00022857"/>
    </source>
</evidence>
<evidence type="ECO:0000256" key="6">
    <source>
        <dbReference type="ARBA" id="ARBA00022801"/>
    </source>
</evidence>
<evidence type="ECO:0000256" key="4">
    <source>
        <dbReference type="ARBA" id="ARBA00022605"/>
    </source>
</evidence>
<dbReference type="PROSITE" id="PS00767">
    <property type="entry name" value="THF_DHG_CYH_2"/>
    <property type="match status" value="1"/>
</dbReference>
<evidence type="ECO:0000256" key="8">
    <source>
        <dbReference type="ARBA" id="ARBA00023002"/>
    </source>
</evidence>
<keyword evidence="6 14" id="KW-0378">Hydrolase</keyword>
<dbReference type="Pfam" id="PF00763">
    <property type="entry name" value="THF_DHG_CYH"/>
    <property type="match status" value="1"/>
</dbReference>
<dbReference type="PANTHER" id="PTHR48099">
    <property type="entry name" value="C-1-TETRAHYDROFOLATE SYNTHASE, CYTOPLASMIC-RELATED"/>
    <property type="match status" value="1"/>
</dbReference>
<dbReference type="InterPro" id="IPR046346">
    <property type="entry name" value="Aminoacid_DH-like_N_sf"/>
</dbReference>
<dbReference type="FunFam" id="3.40.50.720:FF:000006">
    <property type="entry name" value="Bifunctional protein FolD"/>
    <property type="match status" value="1"/>
</dbReference>
<keyword evidence="10" id="KW-0486">Methionine biosynthesis</keyword>
<feature type="non-terminal residue" evidence="14">
    <location>
        <position position="284"/>
    </location>
</feature>
<protein>
    <submittedName>
        <fullName evidence="14">Bifunctional 5,10-methylene-tetrahydrofolate dehydrogenase/5,10-methylene-tetrahydrofolate cyclohydrolase</fullName>
    </submittedName>
</protein>
<dbReference type="FunFam" id="3.40.50.10860:FF:000005">
    <property type="entry name" value="C-1-tetrahydrofolate synthase, cytoplasmic, putative"/>
    <property type="match status" value="1"/>
</dbReference>
<feature type="domain" description="Tetrahydrofolate dehydrogenase/cyclohydrolase catalytic" evidence="12">
    <location>
        <begin position="6"/>
        <end position="121"/>
    </location>
</feature>
<dbReference type="GO" id="GO:0004488">
    <property type="term" value="F:methylenetetrahydrofolate dehydrogenase (NADP+) activity"/>
    <property type="evidence" value="ECO:0007669"/>
    <property type="project" value="InterPro"/>
</dbReference>
<accession>A0A150SIY1</accession>
<dbReference type="GO" id="GO:0005829">
    <property type="term" value="C:cytosol"/>
    <property type="evidence" value="ECO:0007669"/>
    <property type="project" value="TreeGrafter"/>
</dbReference>
<proteinExistence type="inferred from homology"/>
<dbReference type="InterPro" id="IPR036291">
    <property type="entry name" value="NAD(P)-bd_dom_sf"/>
</dbReference>
<dbReference type="GO" id="GO:0035999">
    <property type="term" value="P:tetrahydrofolate interconversion"/>
    <property type="evidence" value="ECO:0007669"/>
    <property type="project" value="TreeGrafter"/>
</dbReference>
<dbReference type="AlphaFoldDB" id="A0A150SIY1"/>